<evidence type="ECO:0000313" key="1">
    <source>
        <dbReference type="EMBL" id="BBO82853.1"/>
    </source>
</evidence>
<name>A0A5K7ZRU6_9BACT</name>
<reference evidence="1 2" key="1">
    <citation type="submission" date="2019-11" db="EMBL/GenBank/DDBJ databases">
        <title>Comparative genomics of hydrocarbon-degrading Desulfosarcina strains.</title>
        <authorList>
            <person name="Watanabe M."/>
            <person name="Kojima H."/>
            <person name="Fukui M."/>
        </authorList>
    </citation>
    <scope>NUCLEOTIDE SEQUENCE [LARGE SCALE GENOMIC DNA]</scope>
    <source>
        <strain evidence="1 2">28bB2T</strain>
    </source>
</reference>
<evidence type="ECO:0000313" key="2">
    <source>
        <dbReference type="Proteomes" id="UP000425960"/>
    </source>
</evidence>
<sequence>MLVFDNSFYSGSGYVSDETNMNTYQLGGGGWFENVTVSVSQGPEYEGQDPSEWTWYTYSSGPYGDNNRTEIQFHGVSDAAAAGDKATHPVLLCVFGNYSLMAK</sequence>
<proteinExistence type="predicted"/>
<dbReference type="RefSeq" id="WP_155323203.1">
    <property type="nucleotide sequence ID" value="NZ_AP021876.1"/>
</dbReference>
<protein>
    <submittedName>
        <fullName evidence="1">Uncharacterized protein</fullName>
    </submittedName>
</protein>
<dbReference type="EMBL" id="AP021876">
    <property type="protein sequence ID" value="BBO82853.1"/>
    <property type="molecule type" value="Genomic_DNA"/>
</dbReference>
<dbReference type="KEGG" id="dov:DSCO28_34190"/>
<dbReference type="Proteomes" id="UP000425960">
    <property type="component" value="Chromosome"/>
</dbReference>
<gene>
    <name evidence="1" type="ORF">DSCO28_34190</name>
</gene>
<dbReference type="AlphaFoldDB" id="A0A5K7ZRU6"/>
<organism evidence="1 2">
    <name type="scientific">Desulfosarcina ovata subsp. sediminis</name>
    <dbReference type="NCBI Taxonomy" id="885957"/>
    <lineage>
        <taxon>Bacteria</taxon>
        <taxon>Pseudomonadati</taxon>
        <taxon>Thermodesulfobacteriota</taxon>
        <taxon>Desulfobacteria</taxon>
        <taxon>Desulfobacterales</taxon>
        <taxon>Desulfosarcinaceae</taxon>
        <taxon>Desulfosarcina</taxon>
    </lineage>
</organism>
<accession>A0A5K7ZRU6</accession>